<reference evidence="4" key="1">
    <citation type="submission" date="2022-03" db="EMBL/GenBank/DDBJ databases">
        <title>Streptomyces 7R015 and 7R016 isolated from Barleria lupulina in Thailand.</title>
        <authorList>
            <person name="Kanchanasin P."/>
            <person name="Phongsopitanun W."/>
            <person name="Tanasupawat S."/>
        </authorList>
    </citation>
    <scope>NUCLEOTIDE SEQUENCE</scope>
    <source>
        <strain evidence="4">7R016</strain>
    </source>
</reference>
<dbReference type="CDD" id="cd00610">
    <property type="entry name" value="OAT_like"/>
    <property type="match status" value="1"/>
</dbReference>
<keyword evidence="4" id="KW-0032">Aminotransferase</keyword>
<accession>A0ABS9XQD1</accession>
<dbReference type="SUPFAM" id="SSF53383">
    <property type="entry name" value="PLP-dependent transferases"/>
    <property type="match status" value="1"/>
</dbReference>
<keyword evidence="2 3" id="KW-0663">Pyridoxal phosphate</keyword>
<dbReference type="PROSITE" id="PS00600">
    <property type="entry name" value="AA_TRANSFER_CLASS_3"/>
    <property type="match status" value="1"/>
</dbReference>
<dbReference type="InterPro" id="IPR015421">
    <property type="entry name" value="PyrdxlP-dep_Trfase_major"/>
</dbReference>
<name>A0ABS9XQD1_9ACTN</name>
<organism evidence="4 5">
    <name type="scientific">Streptomyces spinosisporus</name>
    <dbReference type="NCBI Taxonomy" id="2927582"/>
    <lineage>
        <taxon>Bacteria</taxon>
        <taxon>Bacillati</taxon>
        <taxon>Actinomycetota</taxon>
        <taxon>Actinomycetes</taxon>
        <taxon>Kitasatosporales</taxon>
        <taxon>Streptomycetaceae</taxon>
        <taxon>Streptomyces</taxon>
    </lineage>
</organism>
<dbReference type="InterPro" id="IPR005814">
    <property type="entry name" value="Aminotrans_3"/>
</dbReference>
<keyword evidence="4" id="KW-0808">Transferase</keyword>
<dbReference type="Gene3D" id="3.40.640.10">
    <property type="entry name" value="Type I PLP-dependent aspartate aminotransferase-like (Major domain)"/>
    <property type="match status" value="1"/>
</dbReference>
<proteinExistence type="inferred from homology"/>
<evidence type="ECO:0000313" key="4">
    <source>
        <dbReference type="EMBL" id="MCI3244233.1"/>
    </source>
</evidence>
<dbReference type="GO" id="GO:0008483">
    <property type="term" value="F:transaminase activity"/>
    <property type="evidence" value="ECO:0007669"/>
    <property type="project" value="UniProtKB-KW"/>
</dbReference>
<dbReference type="Gene3D" id="3.90.1150.10">
    <property type="entry name" value="Aspartate Aminotransferase, domain 1"/>
    <property type="match status" value="1"/>
</dbReference>
<dbReference type="PANTHER" id="PTHR45688:SF13">
    <property type="entry name" value="ALANINE--GLYOXYLATE AMINOTRANSFERASE 2-LIKE"/>
    <property type="match status" value="1"/>
</dbReference>
<evidence type="ECO:0000313" key="5">
    <source>
        <dbReference type="Proteomes" id="UP001165270"/>
    </source>
</evidence>
<comment type="similarity">
    <text evidence="1 3">Belongs to the class-III pyridoxal-phosphate-dependent aminotransferase family.</text>
</comment>
<dbReference type="PIRSF" id="PIRSF000521">
    <property type="entry name" value="Transaminase_4ab_Lys_Orn"/>
    <property type="match status" value="1"/>
</dbReference>
<dbReference type="PANTHER" id="PTHR45688">
    <property type="match status" value="1"/>
</dbReference>
<evidence type="ECO:0000256" key="1">
    <source>
        <dbReference type="ARBA" id="ARBA00008954"/>
    </source>
</evidence>
<keyword evidence="5" id="KW-1185">Reference proteome</keyword>
<dbReference type="InterPro" id="IPR015422">
    <property type="entry name" value="PyrdxlP-dep_Trfase_small"/>
</dbReference>
<dbReference type="InterPro" id="IPR049704">
    <property type="entry name" value="Aminotrans_3_PPA_site"/>
</dbReference>
<sequence>MAAATPTTLPLSSEPASESSFWADADRHLVRYYGGGFTREIIERAAGSFVFTAEGRKILDFTSGQMSAILGHSHPAIVETVRRQVATLDHLYSGMLSRPVVELARRLAGTLPAPLEKALLLTTGAESNEAAIRMAKLVTGKHEIVSFARSWHGMTQAAASATYSAGRKGYGPSAPGNFAIPVPNAYRPDFTTPDGGLDWRRQLDFAFDLIDAQSTGSLAACLVEPILSSGGIIEPPPGYFAALQHKCRERGMLLILDEAQTGLCRTGTWYAFERDGVVPDILTLSKTLGAGLPLAAVVTSVEIEQEAYDRGFLFFTTHVSDPLVAAVGNTVLDVLADDGLDARARELGAFLRTGLEEMAGRHEVIGDIRGRGLLVGLELVVDRETKQSSDELGARVTRRCLELGLHMNIVQLPGMGGVFRIAPPLTATEDELALGLSILDTAIGEVSAAL</sequence>
<dbReference type="Proteomes" id="UP001165270">
    <property type="component" value="Unassembled WGS sequence"/>
</dbReference>
<evidence type="ECO:0000256" key="3">
    <source>
        <dbReference type="RuleBase" id="RU003560"/>
    </source>
</evidence>
<dbReference type="InterPro" id="IPR015424">
    <property type="entry name" value="PyrdxlP-dep_Trfase"/>
</dbReference>
<dbReference type="EMBL" id="JALDAX010000014">
    <property type="protein sequence ID" value="MCI3244233.1"/>
    <property type="molecule type" value="Genomic_DNA"/>
</dbReference>
<dbReference type="Pfam" id="PF00202">
    <property type="entry name" value="Aminotran_3"/>
    <property type="match status" value="1"/>
</dbReference>
<comment type="caution">
    <text evidence="4">The sequence shown here is derived from an EMBL/GenBank/DDBJ whole genome shotgun (WGS) entry which is preliminary data.</text>
</comment>
<gene>
    <name evidence="4" type="ORF">MQN93_31390</name>
</gene>
<dbReference type="RefSeq" id="WP_242712224.1">
    <property type="nucleotide sequence ID" value="NZ_JALDAX010000014.1"/>
</dbReference>
<protein>
    <submittedName>
        <fullName evidence="4">Aspartate aminotransferase family protein</fullName>
    </submittedName>
</protein>
<evidence type="ECO:0000256" key="2">
    <source>
        <dbReference type="ARBA" id="ARBA00022898"/>
    </source>
</evidence>